<dbReference type="InterPro" id="IPR035423">
    <property type="entry name" value="M60-like_N"/>
</dbReference>
<dbReference type="PANTHER" id="PTHR15730:SF5">
    <property type="entry name" value="SI:CH211-210B2.2-RELATED"/>
    <property type="match status" value="1"/>
</dbReference>
<evidence type="ECO:0000256" key="1">
    <source>
        <dbReference type="SAM" id="MobiDB-lite"/>
    </source>
</evidence>
<evidence type="ECO:0000259" key="2">
    <source>
        <dbReference type="PROSITE" id="PS51723"/>
    </source>
</evidence>
<dbReference type="PROSITE" id="PS51723">
    <property type="entry name" value="PEPTIDASE_M60"/>
    <property type="match status" value="1"/>
</dbReference>
<feature type="compositionally biased region" description="Polar residues" evidence="1">
    <location>
        <begin position="12"/>
        <end position="30"/>
    </location>
</feature>
<feature type="domain" description="Peptidase M60" evidence="2">
    <location>
        <begin position="387"/>
        <end position="596"/>
    </location>
</feature>
<name>A0ABR2KET8_9EUKA</name>
<organism evidence="3 4">
    <name type="scientific">Tritrichomonas musculus</name>
    <dbReference type="NCBI Taxonomy" id="1915356"/>
    <lineage>
        <taxon>Eukaryota</taxon>
        <taxon>Metamonada</taxon>
        <taxon>Parabasalia</taxon>
        <taxon>Tritrichomonadida</taxon>
        <taxon>Tritrichomonadidae</taxon>
        <taxon>Tritrichomonas</taxon>
    </lineage>
</organism>
<dbReference type="EMBL" id="JAPFFF010000005">
    <property type="protein sequence ID" value="KAK8889296.1"/>
    <property type="molecule type" value="Genomic_DNA"/>
</dbReference>
<accession>A0ABR2KET8</accession>
<dbReference type="Proteomes" id="UP001470230">
    <property type="component" value="Unassembled WGS sequence"/>
</dbReference>
<keyword evidence="4" id="KW-1185">Reference proteome</keyword>
<proteinExistence type="predicted"/>
<comment type="caution">
    <text evidence="3">The sequence shown here is derived from an EMBL/GenBank/DDBJ whole genome shotgun (WGS) entry which is preliminary data.</text>
</comment>
<dbReference type="Pfam" id="PF17291">
    <property type="entry name" value="M60-like_N"/>
    <property type="match status" value="1"/>
</dbReference>
<protein>
    <recommendedName>
        <fullName evidence="2">Peptidase M60 domain-containing protein</fullName>
    </recommendedName>
</protein>
<reference evidence="3 4" key="1">
    <citation type="submission" date="2024-04" db="EMBL/GenBank/DDBJ databases">
        <title>Tritrichomonas musculus Genome.</title>
        <authorList>
            <person name="Alves-Ferreira E."/>
            <person name="Grigg M."/>
            <person name="Lorenzi H."/>
            <person name="Galac M."/>
        </authorList>
    </citation>
    <scope>NUCLEOTIDE SEQUENCE [LARGE SCALE GENOMIC DNA]</scope>
    <source>
        <strain evidence="3 4">EAF2021</strain>
    </source>
</reference>
<dbReference type="PANTHER" id="PTHR15730">
    <property type="entry name" value="EXPERIMENTAL AUTOIMMUNE PROSTATITIS ANTIGEN 2-RELATED"/>
    <property type="match status" value="1"/>
</dbReference>
<sequence length="847" mass="95651">MGCGATRAVAVSPTSSKKNIKGGTSENTESGDIPYQDLAQNYEYLVNNCSSFKCPPGTVPIVCLDDDTIPIIESNLLLDESHQTGIFLPVIAANIQSKGRIICYGHVDMFNRNYFNSGDTANVLYNSFVWLNGKKTINSPIHFISFPSEYQSEMKSCFAPHGIHLVFDDFGADLTNETFIMIPTYFDLGDKEKLNMLNQILHRGGGIGIIYVPEKNTKTNFFPINKFLLTFGLSYSHCSLSDEYGTAITVKVYTSFDRSKRYSFRSLVEQFDKFVNTKNRNLSYLDDLATSIRYHVLASGKNHVFMIDQLLQLCWQYLRDTDYRLENGMFCPFVNHSIAAVLIDELYSKVPIEMVKDHLDVATTFPGIADPDTPFSEQSVTLQIYEDSLLSTGFWISPGMVSTVEGKNIPKGTRIQIGIHNVTLFTKPGPWKRWPMVISSYPFDGTKTSISSPFGGIVYLAIPDLSSDKNRSSVISIGKNESSNSIKESKESNNNCKIGDKMEVTFSSVTLYPQVVHSDPSVYENTSKYKVPWGEFVSESIIFTMPSQMMKHIPNFDETFKYIENIVTLTANYMNYQIVRPYRIVFDIETTDEYEYQQQQLQYQLLQQQIQFISQKNTLRMTAGSVNSTQGPLSTSSCTNVGGSYHNTDFNKYIENSIKTTNPVTINNSMLDSSNNVGLSMIVSRYPIVLLLEDINDLFFNTHKMNAGLFKLIMSIAIVSFREGVFDDTTELALSAFVATNVFAQLFSSYDPFEQPIMEMPLLFNELWMIHSHINKKIIPEIIKKSQDDDTQAYEVPQDRWIAFVIDLSNMAKINFSSILKKVKPIPLNAVSTLETLKNPPQMAFPS</sequence>
<evidence type="ECO:0000313" key="3">
    <source>
        <dbReference type="EMBL" id="KAK8889296.1"/>
    </source>
</evidence>
<dbReference type="InterPro" id="IPR031161">
    <property type="entry name" value="Peptidase_M60_dom"/>
</dbReference>
<dbReference type="SMART" id="SM01276">
    <property type="entry name" value="M60-like"/>
    <property type="match status" value="1"/>
</dbReference>
<gene>
    <name evidence="3" type="ORF">M9Y10_034042</name>
</gene>
<evidence type="ECO:0000313" key="4">
    <source>
        <dbReference type="Proteomes" id="UP001470230"/>
    </source>
</evidence>
<dbReference type="InterPro" id="IPR051244">
    <property type="entry name" value="TCAF"/>
</dbReference>
<feature type="region of interest" description="Disordered" evidence="1">
    <location>
        <begin position="1"/>
        <end position="32"/>
    </location>
</feature>